<dbReference type="InterPro" id="IPR010349">
    <property type="entry name" value="Asparaginase_II"/>
</dbReference>
<dbReference type="Pfam" id="PF06089">
    <property type="entry name" value="Asparaginase_II"/>
    <property type="match status" value="1"/>
</dbReference>
<keyword evidence="2" id="KW-1185">Reference proteome</keyword>
<dbReference type="AlphaFoldDB" id="A0A847S988"/>
<organism evidence="1 2">
    <name type="scientific">Leeia aquatica</name>
    <dbReference type="NCBI Taxonomy" id="2725557"/>
    <lineage>
        <taxon>Bacteria</taxon>
        <taxon>Pseudomonadati</taxon>
        <taxon>Pseudomonadota</taxon>
        <taxon>Betaproteobacteria</taxon>
        <taxon>Neisseriales</taxon>
        <taxon>Leeiaceae</taxon>
        <taxon>Leeia</taxon>
    </lineage>
</organism>
<dbReference type="EMBL" id="JABAIM010000003">
    <property type="protein sequence ID" value="NLR76323.1"/>
    <property type="molecule type" value="Genomic_DNA"/>
</dbReference>
<dbReference type="Proteomes" id="UP000587991">
    <property type="component" value="Unassembled WGS sequence"/>
</dbReference>
<name>A0A847S988_9NEIS</name>
<dbReference type="PANTHER" id="PTHR42110">
    <property type="entry name" value="L-ASPARAGINASE, PUTATIVE (AFU_ORTHOLOGUE AFUA_3G11890)-RELATED"/>
    <property type="match status" value="1"/>
</dbReference>
<evidence type="ECO:0000313" key="2">
    <source>
        <dbReference type="Proteomes" id="UP000587991"/>
    </source>
</evidence>
<dbReference type="PANTHER" id="PTHR42110:SF1">
    <property type="entry name" value="L-ASPARAGINASE, PUTATIVE (AFU_ORTHOLOGUE AFUA_3G11890)-RELATED"/>
    <property type="match status" value="1"/>
</dbReference>
<gene>
    <name evidence="1" type="ORF">HF682_14245</name>
</gene>
<evidence type="ECO:0000313" key="1">
    <source>
        <dbReference type="EMBL" id="NLR76323.1"/>
    </source>
</evidence>
<accession>A0A847S988</accession>
<comment type="caution">
    <text evidence="1">The sequence shown here is derived from an EMBL/GenBank/DDBJ whole genome shotgun (WGS) entry which is preliminary data.</text>
</comment>
<reference evidence="1 2" key="1">
    <citation type="submission" date="2020-04" db="EMBL/GenBank/DDBJ databases">
        <title>Draft genome of Leeia sp. IMCC25680.</title>
        <authorList>
            <person name="Song J."/>
            <person name="Cho J.-C."/>
        </authorList>
    </citation>
    <scope>NUCLEOTIDE SEQUENCE [LARGE SCALE GENOMIC DNA]</scope>
    <source>
        <strain evidence="1 2">IMCC25680</strain>
    </source>
</reference>
<sequence>MSVWKPVAALPQHVPLAISQRGDWVECVHYGSIAVCDASGHLLYRAGDVDTPQFTRSTLKPFQALPLLTSGGVDHFGLTARQLALLCASHSGEPMHVEAVSAMLAQIGGQVSQLQCGCQVPLFYTDHALPADATFTPLHHNCSGKHTGFLAYCQLHGHDHSNHLSPRHPLQQAIREAVAQVCQVDPAGMPMGIDGCSAPNYALPLRALATGYARLAAGVVPGIAGAPLQPLYQAMQTYPDMVSGSGRFDLALTRQGEGRWVAKGGADGVQAIAVQHAGYGIAIKIADGNARALHTVTLALLQQLGLLDHPERTALAAWHQPPLHNAAGLTVGGMVARIELAEHRRP</sequence>
<proteinExistence type="predicted"/>
<protein>
    <submittedName>
        <fullName evidence="1">Asparaginase</fullName>
    </submittedName>
</protein>